<dbReference type="InterPro" id="IPR050109">
    <property type="entry name" value="HTH-type_TetR-like_transc_reg"/>
</dbReference>
<dbReference type="PRINTS" id="PR00455">
    <property type="entry name" value="HTHTETR"/>
</dbReference>
<protein>
    <submittedName>
        <fullName evidence="4">AcrR family transcriptional regulator</fullName>
    </submittedName>
</protein>
<dbReference type="AlphaFoldDB" id="A0A840C6W8"/>
<dbReference type="InterPro" id="IPR001647">
    <property type="entry name" value="HTH_TetR"/>
</dbReference>
<dbReference type="InterPro" id="IPR036271">
    <property type="entry name" value="Tet_transcr_reg_TetR-rel_C_sf"/>
</dbReference>
<dbReference type="PANTHER" id="PTHR30055">
    <property type="entry name" value="HTH-TYPE TRANSCRIPTIONAL REGULATOR RUTR"/>
    <property type="match status" value="1"/>
</dbReference>
<gene>
    <name evidence="4" type="ORF">GGR17_001445</name>
</gene>
<accession>A0A840C6W8</accession>
<dbReference type="Pfam" id="PF21597">
    <property type="entry name" value="TetR_C_43"/>
    <property type="match status" value="1"/>
</dbReference>
<evidence type="ECO:0000256" key="2">
    <source>
        <dbReference type="PROSITE-ProRule" id="PRU00335"/>
    </source>
</evidence>
<evidence type="ECO:0000313" key="5">
    <source>
        <dbReference type="Proteomes" id="UP000585681"/>
    </source>
</evidence>
<keyword evidence="5" id="KW-1185">Reference proteome</keyword>
<dbReference type="PANTHER" id="PTHR30055:SF223">
    <property type="entry name" value="HTH-TYPE TRANSCRIPTIONAL REGULATOR UIDR"/>
    <property type="match status" value="1"/>
</dbReference>
<dbReference type="Gene3D" id="1.10.357.10">
    <property type="entry name" value="Tetracycline Repressor, domain 2"/>
    <property type="match status" value="1"/>
</dbReference>
<dbReference type="InterPro" id="IPR009057">
    <property type="entry name" value="Homeodomain-like_sf"/>
</dbReference>
<dbReference type="GO" id="GO:0003700">
    <property type="term" value="F:DNA-binding transcription factor activity"/>
    <property type="evidence" value="ECO:0007669"/>
    <property type="project" value="TreeGrafter"/>
</dbReference>
<sequence>MSKRADARQNRARILAAAADVVAEEGTSVPLDLVCARAAVGRATLYRNFPDRQALMLALLDETLERLEAAAVALGGRDDAVFALLAHVAEEMADSMALFDYLSTADISVETVSASRARLAVVLDAPIERARQAGLIRATVGTPDMLLAFRMFAGVLQDRDAATRKQTCQRALDIVIHGIAASPKVDGVAVWAENGSFQK</sequence>
<dbReference type="RefSeq" id="WP_054540251.1">
    <property type="nucleotide sequence ID" value="NZ_JACIEQ010000001.1"/>
</dbReference>
<keyword evidence="1 2" id="KW-0238">DNA-binding</keyword>
<dbReference type="SUPFAM" id="SSF46689">
    <property type="entry name" value="Homeodomain-like"/>
    <property type="match status" value="1"/>
</dbReference>
<reference evidence="4" key="1">
    <citation type="submission" date="2020-08" db="EMBL/GenBank/DDBJ databases">
        <title>Genomic Encyclopedia of Type Strains, Phase IV (KMG-IV): sequencing the most valuable type-strain genomes for metagenomic binning, comparative biology and taxonomic classification.</title>
        <authorList>
            <person name="Goeker M."/>
        </authorList>
    </citation>
    <scope>NUCLEOTIDE SEQUENCE [LARGE SCALE GENOMIC DNA]</scope>
    <source>
        <strain evidence="4">DSM 105040</strain>
    </source>
</reference>
<dbReference type="GO" id="GO:0000976">
    <property type="term" value="F:transcription cis-regulatory region binding"/>
    <property type="evidence" value="ECO:0007669"/>
    <property type="project" value="TreeGrafter"/>
</dbReference>
<proteinExistence type="predicted"/>
<feature type="domain" description="HTH tetR-type" evidence="3">
    <location>
        <begin position="8"/>
        <end position="67"/>
    </location>
</feature>
<dbReference type="Pfam" id="PF00440">
    <property type="entry name" value="TetR_N"/>
    <property type="match status" value="1"/>
</dbReference>
<organism evidence="4 5">
    <name type="scientific">Actibacterium naphthalenivorans</name>
    <dbReference type="NCBI Taxonomy" id="1614693"/>
    <lineage>
        <taxon>Bacteria</taxon>
        <taxon>Pseudomonadati</taxon>
        <taxon>Pseudomonadota</taxon>
        <taxon>Alphaproteobacteria</taxon>
        <taxon>Rhodobacterales</taxon>
        <taxon>Roseobacteraceae</taxon>
        <taxon>Actibacterium</taxon>
    </lineage>
</organism>
<evidence type="ECO:0000313" key="4">
    <source>
        <dbReference type="EMBL" id="MBB4021654.1"/>
    </source>
</evidence>
<dbReference type="EMBL" id="JACIEQ010000001">
    <property type="protein sequence ID" value="MBB4021654.1"/>
    <property type="molecule type" value="Genomic_DNA"/>
</dbReference>
<dbReference type="SUPFAM" id="SSF48498">
    <property type="entry name" value="Tetracyclin repressor-like, C-terminal domain"/>
    <property type="match status" value="1"/>
</dbReference>
<feature type="DNA-binding region" description="H-T-H motif" evidence="2">
    <location>
        <begin position="30"/>
        <end position="49"/>
    </location>
</feature>
<dbReference type="PROSITE" id="PS50977">
    <property type="entry name" value="HTH_TETR_2"/>
    <property type="match status" value="1"/>
</dbReference>
<dbReference type="InterPro" id="IPR049445">
    <property type="entry name" value="TetR_SbtR-like_C"/>
</dbReference>
<dbReference type="Proteomes" id="UP000585681">
    <property type="component" value="Unassembled WGS sequence"/>
</dbReference>
<comment type="caution">
    <text evidence="4">The sequence shown here is derived from an EMBL/GenBank/DDBJ whole genome shotgun (WGS) entry which is preliminary data.</text>
</comment>
<evidence type="ECO:0000256" key="1">
    <source>
        <dbReference type="ARBA" id="ARBA00023125"/>
    </source>
</evidence>
<evidence type="ECO:0000259" key="3">
    <source>
        <dbReference type="PROSITE" id="PS50977"/>
    </source>
</evidence>
<name>A0A840C6W8_9RHOB</name>